<dbReference type="InterPro" id="IPR049236">
    <property type="entry name" value="DUF6850"/>
</dbReference>
<feature type="signal peptide" evidence="1">
    <location>
        <begin position="1"/>
        <end position="38"/>
    </location>
</feature>
<evidence type="ECO:0000259" key="2">
    <source>
        <dbReference type="Pfam" id="PF21012"/>
    </source>
</evidence>
<sequence length="539" mass="61473">MTSKSMKFLYPNKCAMKKIKYNLLIGLLLLESSIGLSAQTEDNNEESVAQLDLYRQEAFTFDRSDASALALGQWKSYSNIYVGINYKDGTFHRPQQSSSATDYLFSAEGALKMGEYRIAGGFSLEQSYNKNVRFNSIIDPYRGTPYILADSTGGNWQKQSYALWAKGASPFFHNLVSVGLDLQLNVDRGSKKIDPRPQSNVNSISVAPSVTLKQNDFSLGAYIRYRRFRENSNLILYNTNEPQKIYMLKGMGQYVYDIFSNNERERQYQGDGLGYGLTFGVNNEHISMDVYADYANYTEDAMDIESNKPRKRGCFYETHYTGGTHINIYSQRAKHLIAASYFWQERSGREIIQIFNSSPTINAWQTDSEAPRRSVNKQTAAKGSYSLFLFGNNRQKEKDDYLWKFDLEATYETYSDTYKVMDSYLEYAACHVEGGVTHNIALKGNNSLLIHVNGGYHSPSKKSFSYTERETADPTIAQGLIYPDRDILWSSYYTVGGDVTFNHQLAKSGTLYLRVGYQSLQAQHNLQRNTVWARFGYIF</sequence>
<feature type="domain" description="DUF6850" evidence="2">
    <location>
        <begin position="68"/>
        <end position="539"/>
    </location>
</feature>
<evidence type="ECO:0000256" key="1">
    <source>
        <dbReference type="SAM" id="SignalP"/>
    </source>
</evidence>
<gene>
    <name evidence="3" type="ORF">SAMN05444349_104143</name>
</gene>
<dbReference type="AlphaFoldDB" id="A0A1M4V9K0"/>
<accession>A0A1M4V9K0</accession>
<name>A0A1M4V9K0_9BACE</name>
<evidence type="ECO:0000313" key="3">
    <source>
        <dbReference type="EMBL" id="SHE65612.1"/>
    </source>
</evidence>
<dbReference type="EMBL" id="FQVD01000004">
    <property type="protein sequence ID" value="SHE65612.1"/>
    <property type="molecule type" value="Genomic_DNA"/>
</dbReference>
<dbReference type="STRING" id="871325.SAMN05444349_104143"/>
<protein>
    <recommendedName>
        <fullName evidence="2">DUF6850 domain-containing protein</fullName>
    </recommendedName>
</protein>
<proteinExistence type="predicted"/>
<dbReference type="Pfam" id="PF21012">
    <property type="entry name" value="DUF6850"/>
    <property type="match status" value="1"/>
</dbReference>
<feature type="chain" id="PRO_5013359074" description="DUF6850 domain-containing protein" evidence="1">
    <location>
        <begin position="39"/>
        <end position="539"/>
    </location>
</feature>
<evidence type="ECO:0000313" key="4">
    <source>
        <dbReference type="Proteomes" id="UP000184436"/>
    </source>
</evidence>
<reference evidence="3 4" key="1">
    <citation type="submission" date="2016-11" db="EMBL/GenBank/DDBJ databases">
        <authorList>
            <person name="Jaros S."/>
            <person name="Januszkiewicz K."/>
            <person name="Wedrychowicz H."/>
        </authorList>
    </citation>
    <scope>NUCLEOTIDE SEQUENCE [LARGE SCALE GENOMIC DNA]</scope>
    <source>
        <strain evidence="3 4">DSM 26883</strain>
    </source>
</reference>
<keyword evidence="1" id="KW-0732">Signal</keyword>
<organism evidence="3 4">
    <name type="scientific">Bacteroides faecichinchillae</name>
    <dbReference type="NCBI Taxonomy" id="871325"/>
    <lineage>
        <taxon>Bacteria</taxon>
        <taxon>Pseudomonadati</taxon>
        <taxon>Bacteroidota</taxon>
        <taxon>Bacteroidia</taxon>
        <taxon>Bacteroidales</taxon>
        <taxon>Bacteroidaceae</taxon>
        <taxon>Bacteroides</taxon>
    </lineage>
</organism>
<keyword evidence="4" id="KW-1185">Reference proteome</keyword>
<dbReference type="Proteomes" id="UP000184436">
    <property type="component" value="Unassembled WGS sequence"/>
</dbReference>